<sequence length="119" mass="13440">MPVDDIVSAYEFLSEQFPEGRNIENPDHAPIDADPGIRPTWWWPGWIPFMENGGGDYLCIDMDPAPGGTLGQVVAYYHDETFRIRRAGNIGHLFARIADGLESGTYILNLDSHMIVERY</sequence>
<name>A0A916WJJ8_9HYPH</name>
<evidence type="ECO:0000259" key="1">
    <source>
        <dbReference type="Pfam" id="PF09346"/>
    </source>
</evidence>
<proteinExistence type="predicted"/>
<dbReference type="EMBL" id="BMHH01000017">
    <property type="protein sequence ID" value="GGB03896.1"/>
    <property type="molecule type" value="Genomic_DNA"/>
</dbReference>
<gene>
    <name evidence="2" type="ORF">GCM10011491_34980</name>
</gene>
<feature type="domain" description="Knr4/Smi1-like" evidence="1">
    <location>
        <begin position="22"/>
        <end position="94"/>
    </location>
</feature>
<protein>
    <recommendedName>
        <fullName evidence="1">Knr4/Smi1-like domain-containing protein</fullName>
    </recommendedName>
</protein>
<dbReference type="Pfam" id="PF09346">
    <property type="entry name" value="SMI1_KNR4"/>
    <property type="match status" value="1"/>
</dbReference>
<dbReference type="SUPFAM" id="SSF160631">
    <property type="entry name" value="SMI1/KNR4-like"/>
    <property type="match status" value="1"/>
</dbReference>
<comment type="caution">
    <text evidence="2">The sequence shown here is derived from an EMBL/GenBank/DDBJ whole genome shotgun (WGS) entry which is preliminary data.</text>
</comment>
<dbReference type="Proteomes" id="UP000646478">
    <property type="component" value="Unassembled WGS sequence"/>
</dbReference>
<organism evidence="2 3">
    <name type="scientific">Brucella endophytica</name>
    <dbReference type="NCBI Taxonomy" id="1963359"/>
    <lineage>
        <taxon>Bacteria</taxon>
        <taxon>Pseudomonadati</taxon>
        <taxon>Pseudomonadota</taxon>
        <taxon>Alphaproteobacteria</taxon>
        <taxon>Hyphomicrobiales</taxon>
        <taxon>Brucellaceae</taxon>
        <taxon>Brucella/Ochrobactrum group</taxon>
        <taxon>Brucella</taxon>
    </lineage>
</organism>
<dbReference type="InterPro" id="IPR051873">
    <property type="entry name" value="KNR4/SMI1_regulator"/>
</dbReference>
<dbReference type="InterPro" id="IPR018958">
    <property type="entry name" value="Knr4/Smi1-like_dom"/>
</dbReference>
<dbReference type="PANTHER" id="PTHR47432:SF1">
    <property type="entry name" value="CELL WALL ASSEMBLY REGULATOR SMI1"/>
    <property type="match status" value="1"/>
</dbReference>
<reference evidence="2" key="1">
    <citation type="journal article" date="2014" name="Int. J. Syst. Evol. Microbiol.">
        <title>Complete genome sequence of Corynebacterium casei LMG S-19264T (=DSM 44701T), isolated from a smear-ripened cheese.</title>
        <authorList>
            <consortium name="US DOE Joint Genome Institute (JGI-PGF)"/>
            <person name="Walter F."/>
            <person name="Albersmeier A."/>
            <person name="Kalinowski J."/>
            <person name="Ruckert C."/>
        </authorList>
    </citation>
    <scope>NUCLEOTIDE SEQUENCE</scope>
    <source>
        <strain evidence="2">CGMCC 1.15082</strain>
    </source>
</reference>
<dbReference type="AlphaFoldDB" id="A0A916WJJ8"/>
<dbReference type="PANTHER" id="PTHR47432">
    <property type="entry name" value="CELL WALL ASSEMBLY REGULATOR SMI1"/>
    <property type="match status" value="1"/>
</dbReference>
<accession>A0A916WJJ8</accession>
<dbReference type="InterPro" id="IPR037883">
    <property type="entry name" value="Knr4/Smi1-like_sf"/>
</dbReference>
<evidence type="ECO:0000313" key="3">
    <source>
        <dbReference type="Proteomes" id="UP000646478"/>
    </source>
</evidence>
<evidence type="ECO:0000313" key="2">
    <source>
        <dbReference type="EMBL" id="GGB03896.1"/>
    </source>
</evidence>
<reference evidence="2" key="2">
    <citation type="submission" date="2020-09" db="EMBL/GenBank/DDBJ databases">
        <authorList>
            <person name="Sun Q."/>
            <person name="Zhou Y."/>
        </authorList>
    </citation>
    <scope>NUCLEOTIDE SEQUENCE</scope>
    <source>
        <strain evidence="2">CGMCC 1.15082</strain>
    </source>
</reference>
<keyword evidence="3" id="KW-1185">Reference proteome</keyword>